<evidence type="ECO:0000313" key="1">
    <source>
        <dbReference type="EMBL" id="SEA52291.1"/>
    </source>
</evidence>
<dbReference type="EMBL" id="FNRP01000047">
    <property type="protein sequence ID" value="SEB17598.1"/>
    <property type="molecule type" value="Genomic_DNA"/>
</dbReference>
<accession>A0A174C9V6</accession>
<evidence type="ECO:0000313" key="3">
    <source>
        <dbReference type="Proteomes" id="UP000183040"/>
    </source>
</evidence>
<proteinExistence type="predicted"/>
<organism evidence="2 3">
    <name type="scientific">Bacteroides xylanisolvens</name>
    <dbReference type="NCBI Taxonomy" id="371601"/>
    <lineage>
        <taxon>Bacteria</taxon>
        <taxon>Pseudomonadati</taxon>
        <taxon>Bacteroidota</taxon>
        <taxon>Bacteroidia</taxon>
        <taxon>Bacteroidales</taxon>
        <taxon>Bacteroidaceae</taxon>
        <taxon>Bacteroides</taxon>
    </lineage>
</organism>
<name>A0A174C9V6_9BACE</name>
<gene>
    <name evidence="1" type="ORF">SAMN04487924_107188</name>
    <name evidence="2" type="ORF">SAMN04487924_1472</name>
</gene>
<evidence type="ECO:0000313" key="2">
    <source>
        <dbReference type="EMBL" id="SEB17598.1"/>
    </source>
</evidence>
<sequence>MVKLMHYENSMPIKYKDTIKKENYLIFPMQNMVMLCKVDSLVVNVIFHTSSKLYANVTSSKKCQVIKN</sequence>
<reference evidence="2 3" key="1">
    <citation type="submission" date="2016-10" db="EMBL/GenBank/DDBJ databases">
        <authorList>
            <person name="de Groot N.N."/>
        </authorList>
    </citation>
    <scope>NUCLEOTIDE SEQUENCE [LARGE SCALE GENOMIC DNA]</scope>
    <source>
        <strain evidence="2 3">NLAE-zl-G339</strain>
    </source>
</reference>
<protein>
    <submittedName>
        <fullName evidence="2">Uncharacterized protein</fullName>
    </submittedName>
</protein>
<dbReference type="Proteomes" id="UP000183040">
    <property type="component" value="Unassembled WGS sequence"/>
</dbReference>
<dbReference type="AlphaFoldDB" id="A0A174C9V6"/>
<dbReference type="EMBL" id="FNRP01000007">
    <property type="protein sequence ID" value="SEA52291.1"/>
    <property type="molecule type" value="Genomic_DNA"/>
</dbReference>